<evidence type="ECO:0000259" key="1">
    <source>
        <dbReference type="Pfam" id="PF01979"/>
    </source>
</evidence>
<accession>A0ABZ2I686</accession>
<dbReference type="SUPFAM" id="SSF51338">
    <property type="entry name" value="Composite domain of metallo-dependent hydrolases"/>
    <property type="match status" value="1"/>
</dbReference>
<dbReference type="PANTHER" id="PTHR43135">
    <property type="entry name" value="ALPHA-D-RIBOSE 1-METHYLPHOSPHONATE 5-TRIPHOSPHATE DIPHOSPHATASE"/>
    <property type="match status" value="1"/>
</dbReference>
<proteinExistence type="predicted"/>
<dbReference type="InterPro" id="IPR011059">
    <property type="entry name" value="Metal-dep_hydrolase_composite"/>
</dbReference>
<dbReference type="Gene3D" id="1.20.58.520">
    <property type="entry name" value="Amidohydrolase"/>
    <property type="match status" value="1"/>
</dbReference>
<name>A0ABZ2I686_9HYPH</name>
<evidence type="ECO:0000313" key="2">
    <source>
        <dbReference type="EMBL" id="WWT33323.1"/>
    </source>
</evidence>
<dbReference type="Gene3D" id="3.30.110.90">
    <property type="entry name" value="Amidohydrolase"/>
    <property type="match status" value="1"/>
</dbReference>
<dbReference type="Gene3D" id="3.40.50.10910">
    <property type="entry name" value="Amidohydrolase"/>
    <property type="match status" value="1"/>
</dbReference>
<dbReference type="InterPro" id="IPR006680">
    <property type="entry name" value="Amidohydro-rel"/>
</dbReference>
<evidence type="ECO:0000313" key="3">
    <source>
        <dbReference type="Proteomes" id="UP001369958"/>
    </source>
</evidence>
<dbReference type="RefSeq" id="WP_338608834.1">
    <property type="nucleotide sequence ID" value="NZ_CP146275.1"/>
</dbReference>
<protein>
    <submittedName>
        <fullName evidence="2">Amidohydrolase family protein</fullName>
    </submittedName>
</protein>
<feature type="domain" description="Amidohydrolase-related" evidence="1">
    <location>
        <begin position="303"/>
        <end position="405"/>
    </location>
</feature>
<reference evidence="2 3" key="1">
    <citation type="submission" date="2024-02" db="EMBL/GenBank/DDBJ databases">
        <title>Complete genome sequence of Pelagibacterium nitratireducens ZH15.</title>
        <authorList>
            <person name="Zhao L.H."/>
        </authorList>
    </citation>
    <scope>NUCLEOTIDE SEQUENCE [LARGE SCALE GENOMIC DNA]</scope>
    <source>
        <strain evidence="2 3">ZH15</strain>
    </source>
</reference>
<dbReference type="InterPro" id="IPR032466">
    <property type="entry name" value="Metal_Hydrolase"/>
</dbReference>
<dbReference type="Proteomes" id="UP001369958">
    <property type="component" value="Chromosome"/>
</dbReference>
<dbReference type="InterPro" id="IPR051781">
    <property type="entry name" value="Metallo-dep_Hydrolase"/>
</dbReference>
<dbReference type="PANTHER" id="PTHR43135:SF3">
    <property type="entry name" value="ALPHA-D-RIBOSE 1-METHYLPHOSPHONATE 5-TRIPHOSPHATE DIPHOSPHATASE"/>
    <property type="match status" value="1"/>
</dbReference>
<dbReference type="Gene3D" id="2.30.40.10">
    <property type="entry name" value="Urease, subunit C, domain 1"/>
    <property type="match status" value="1"/>
</dbReference>
<dbReference type="EMBL" id="CP146275">
    <property type="protein sequence ID" value="WWT33323.1"/>
    <property type="molecule type" value="Genomic_DNA"/>
</dbReference>
<sequence length="439" mass="46756">MAITDVTVLSMVPGAAPLESATVLIAHGRIASIMSPDEAAVPSGYTVIDGSGRYLLPGFTDMHMHFLSEDIPELEVTAEDILAPYIAHGVLQVADLAATDASNAIRDRVESGEAIAPFLATAAMVDGVPAMRDGAREIASPEGAEAVVAQIAAQGFDFVKIYSQLDMDTFRAVLDAAQKHGMRVIGHIPGGRATQPVDVLVPGFAMVAHAEEFSWRAREMSDSEIADIVARLLENDTALTATLFLNEQILAQSRDPDILASVPGLETVHPIELMLWFEMNHYIENTSPERIAQLEAVVDFNARLISAASQAGVTVLAGTDAAFVPGLAPGLSLHRELAAMVEAGMSEMDTLQSATSVPAQWLGVANDRGTVETGKRANLVLLSADPLEDIANTTKIEAVIFDGQILDRVALDAILADLDALYAPYRPWFSPHATELLSD</sequence>
<keyword evidence="3" id="KW-1185">Reference proteome</keyword>
<dbReference type="Pfam" id="PF01979">
    <property type="entry name" value="Amidohydro_1"/>
    <property type="match status" value="1"/>
</dbReference>
<gene>
    <name evidence="2" type="ORF">V6617_02335</name>
</gene>
<organism evidence="2 3">
    <name type="scientific">Pelagibacterium nitratireducens</name>
    <dbReference type="NCBI Taxonomy" id="1046114"/>
    <lineage>
        <taxon>Bacteria</taxon>
        <taxon>Pseudomonadati</taxon>
        <taxon>Pseudomonadota</taxon>
        <taxon>Alphaproteobacteria</taxon>
        <taxon>Hyphomicrobiales</taxon>
        <taxon>Devosiaceae</taxon>
        <taxon>Pelagibacterium</taxon>
    </lineage>
</organism>
<dbReference type="SUPFAM" id="SSF51556">
    <property type="entry name" value="Metallo-dependent hydrolases"/>
    <property type="match status" value="1"/>
</dbReference>